<reference evidence="1" key="2">
    <citation type="journal article" date="2024" name="Antonie Van Leeuwenhoek">
        <title>Roseihalotalea indica gen. nov., sp. nov., a halophilic Bacteroidetes from mesopelagic Southwest Indian Ocean with higher carbohydrate metabolic potential.</title>
        <authorList>
            <person name="Chen B."/>
            <person name="Zhang M."/>
            <person name="Lin D."/>
            <person name="Ye J."/>
            <person name="Tang K."/>
        </authorList>
    </citation>
    <scope>NUCLEOTIDE SEQUENCE</scope>
    <source>
        <strain evidence="1">TK19036</strain>
    </source>
</reference>
<dbReference type="PROSITE" id="PS51257">
    <property type="entry name" value="PROKAR_LIPOPROTEIN"/>
    <property type="match status" value="1"/>
</dbReference>
<organism evidence="1">
    <name type="scientific">Roseihalotalea indica</name>
    <dbReference type="NCBI Taxonomy" id="2867963"/>
    <lineage>
        <taxon>Bacteria</taxon>
        <taxon>Pseudomonadati</taxon>
        <taxon>Bacteroidota</taxon>
        <taxon>Cytophagia</taxon>
        <taxon>Cytophagales</taxon>
        <taxon>Catalimonadaceae</taxon>
        <taxon>Roseihalotalea</taxon>
    </lineage>
</organism>
<proteinExistence type="predicted"/>
<dbReference type="AlphaFoldDB" id="A0AA49JCW1"/>
<protein>
    <submittedName>
        <fullName evidence="1">Uncharacterized protein</fullName>
    </submittedName>
</protein>
<name>A0AA49JCW1_9BACT</name>
<dbReference type="EMBL" id="CP120682">
    <property type="protein sequence ID" value="WKN36053.1"/>
    <property type="molecule type" value="Genomic_DNA"/>
</dbReference>
<evidence type="ECO:0000313" key="1">
    <source>
        <dbReference type="EMBL" id="WKN36053.1"/>
    </source>
</evidence>
<accession>A0AA49JCW1</accession>
<reference evidence="1" key="1">
    <citation type="journal article" date="2023" name="Comput. Struct. Biotechnol. J.">
        <title>Discovery of a novel marine Bacteroidetes with a rich repertoire of carbohydrate-active enzymes.</title>
        <authorList>
            <person name="Chen B."/>
            <person name="Liu G."/>
            <person name="Chen Q."/>
            <person name="Wang H."/>
            <person name="Liu L."/>
            <person name="Tang K."/>
        </authorList>
    </citation>
    <scope>NUCLEOTIDE SEQUENCE</scope>
    <source>
        <strain evidence="1">TK19036</strain>
    </source>
</reference>
<sequence length="248" mass="29410">MKYLVAITFGLMLFSCIEEASKNLYLEYDKSIAESTKERIDDYIDSLFNYDSIYSNSVSFKEGRLQKGDSAYELNLVIKDTLYLDERVKYYNSFRASVYKKLPDDIPVNLILDLPHSRKIKLHHRDTFLLESTLYFENDKTTITATNPLDDYHCGAVSTQLWYLWKYIRNRPDSAHLFLTKDKGIYYLDIPYNEKAPHDDRGKKFFHLTANYISDSVFLDSEVRIRIYEEEGIYRYIFENNDINYVVE</sequence>
<gene>
    <name evidence="1" type="ORF">K4G66_27175</name>
</gene>